<proteinExistence type="inferred from homology"/>
<dbReference type="Gene3D" id="3.90.730.10">
    <property type="entry name" value="Ribonuclease T2-like"/>
    <property type="match status" value="1"/>
</dbReference>
<comment type="similarity">
    <text evidence="1 2">Belongs to the RNase T2 family.</text>
</comment>
<evidence type="ECO:0000256" key="1">
    <source>
        <dbReference type="ARBA" id="ARBA00007469"/>
    </source>
</evidence>
<dbReference type="AlphaFoldDB" id="A0A9X1NWT2"/>
<reference evidence="5" key="1">
    <citation type="submission" date="2021-12" db="EMBL/GenBank/DDBJ databases">
        <authorList>
            <person name="Li Y."/>
        </authorList>
    </citation>
    <scope>NUCLEOTIDE SEQUENCE</scope>
    <source>
        <strain evidence="5">DKSPLA3</strain>
    </source>
</reference>
<dbReference type="InterPro" id="IPR001568">
    <property type="entry name" value="RNase_T2-like"/>
</dbReference>
<feature type="compositionally biased region" description="Basic and acidic residues" evidence="3">
    <location>
        <begin position="85"/>
        <end position="96"/>
    </location>
</feature>
<dbReference type="InterPro" id="IPR036430">
    <property type="entry name" value="RNase_T2-like_sf"/>
</dbReference>
<dbReference type="GO" id="GO:0033897">
    <property type="term" value="F:ribonuclease T2 activity"/>
    <property type="evidence" value="ECO:0007669"/>
    <property type="project" value="InterPro"/>
</dbReference>
<feature type="compositionally biased region" description="Polar residues" evidence="3">
    <location>
        <begin position="336"/>
        <end position="346"/>
    </location>
</feature>
<sequence>MRSAYREMAVSAKARWLCAVRPVLISCAILAASCAASHAQAEDGAAPESGIGRAAPRLVDNALPAGASGVTPVPAQPVTPASVRRPPEASVAEKVDGARPVAGRTGFVLGLSWLPAFCEAKGKRPECVGQDAQRADAGQLTLAGLWPVRNSFCKVPETLQAEDRRRDWLSLPPVPLSAEVATRLATSMPGTASGLDRHTWLRSGSCQVLDPDAYFSLQIRLLEAVNTSAVGALFRNRIGGDVTEADVKAAFDASFAAGAGDRIRLQCRQVGNRVLVTGLTIGLSAAMEETSDLATLIHAAAPTTSRCSGGVVDAAGRARPERPSVVGQRAPAAEKGTTTLVDSREE</sequence>
<feature type="chain" id="PRO_5040793830" evidence="4">
    <location>
        <begin position="42"/>
        <end position="346"/>
    </location>
</feature>
<feature type="region of interest" description="Disordered" evidence="3">
    <location>
        <begin position="66"/>
        <end position="96"/>
    </location>
</feature>
<feature type="compositionally biased region" description="Low complexity" evidence="3">
    <location>
        <begin position="70"/>
        <end position="83"/>
    </location>
</feature>
<dbReference type="RefSeq" id="WP_231815885.1">
    <property type="nucleotide sequence ID" value="NZ_JAJOZR010000011.1"/>
</dbReference>
<dbReference type="Proteomes" id="UP001139089">
    <property type="component" value="Unassembled WGS sequence"/>
</dbReference>
<gene>
    <name evidence="5" type="ORF">LRX75_17010</name>
</gene>
<dbReference type="Pfam" id="PF00445">
    <property type="entry name" value="Ribonuclease_T2"/>
    <property type="match status" value="1"/>
</dbReference>
<feature type="region of interest" description="Disordered" evidence="3">
    <location>
        <begin position="316"/>
        <end position="346"/>
    </location>
</feature>
<evidence type="ECO:0000256" key="3">
    <source>
        <dbReference type="SAM" id="MobiDB-lite"/>
    </source>
</evidence>
<accession>A0A9X1NWT2</accession>
<evidence type="ECO:0000313" key="6">
    <source>
        <dbReference type="Proteomes" id="UP001139089"/>
    </source>
</evidence>
<organism evidence="5 6">
    <name type="scientific">Rhizobium quercicola</name>
    <dbReference type="NCBI Taxonomy" id="2901226"/>
    <lineage>
        <taxon>Bacteria</taxon>
        <taxon>Pseudomonadati</taxon>
        <taxon>Pseudomonadota</taxon>
        <taxon>Alphaproteobacteria</taxon>
        <taxon>Hyphomicrobiales</taxon>
        <taxon>Rhizobiaceae</taxon>
        <taxon>Rhizobium/Agrobacterium group</taxon>
        <taxon>Rhizobium</taxon>
    </lineage>
</organism>
<dbReference type="SUPFAM" id="SSF55895">
    <property type="entry name" value="Ribonuclease Rh-like"/>
    <property type="match status" value="1"/>
</dbReference>
<feature type="signal peptide" evidence="4">
    <location>
        <begin position="1"/>
        <end position="41"/>
    </location>
</feature>
<dbReference type="GO" id="GO:0003723">
    <property type="term" value="F:RNA binding"/>
    <property type="evidence" value="ECO:0007669"/>
    <property type="project" value="InterPro"/>
</dbReference>
<protein>
    <submittedName>
        <fullName evidence="5">Uncharacterized protein</fullName>
    </submittedName>
</protein>
<evidence type="ECO:0000313" key="5">
    <source>
        <dbReference type="EMBL" id="MCD7110736.1"/>
    </source>
</evidence>
<evidence type="ECO:0000256" key="2">
    <source>
        <dbReference type="RuleBase" id="RU004328"/>
    </source>
</evidence>
<dbReference type="PROSITE" id="PS51257">
    <property type="entry name" value="PROKAR_LIPOPROTEIN"/>
    <property type="match status" value="1"/>
</dbReference>
<name>A0A9X1NWT2_9HYPH</name>
<comment type="caution">
    <text evidence="5">The sequence shown here is derived from an EMBL/GenBank/DDBJ whole genome shotgun (WGS) entry which is preliminary data.</text>
</comment>
<keyword evidence="4" id="KW-0732">Signal</keyword>
<keyword evidence="6" id="KW-1185">Reference proteome</keyword>
<evidence type="ECO:0000256" key="4">
    <source>
        <dbReference type="SAM" id="SignalP"/>
    </source>
</evidence>
<dbReference type="EMBL" id="JAJOZR010000011">
    <property type="protein sequence ID" value="MCD7110736.1"/>
    <property type="molecule type" value="Genomic_DNA"/>
</dbReference>